<name>A0A1M6HC07_9FIRM</name>
<dbReference type="AlphaFoldDB" id="A0A1M6HC07"/>
<sequence length="264" mass="29601">MLAFDLSVNYKGVGVSEGIDRGLLVYDGDTLLLEEGMGLGACSLQTGGYTYFASVKNIEKDGDSLAAVYIIDKRLEWTIWGLKSTSFTRILEYIATNMYMKHENTQSRLLKLGGHLKRLFKAETCFVSVPAQGVVRIAYEIGDHEISVDLSCETEKDGIRLFVMNELGGSIFDTSFINGESSASPTGWQKIVGQCELYSHNRSLAFTMAEINVPENVRSTPYWGRELIPDVCCWAGFESEIVCASNKFSNYRYTIKFREEAKYE</sequence>
<organism evidence="1 2">
    <name type="scientific">Parasporobacterium paucivorans DSM 15970</name>
    <dbReference type="NCBI Taxonomy" id="1122934"/>
    <lineage>
        <taxon>Bacteria</taxon>
        <taxon>Bacillati</taxon>
        <taxon>Bacillota</taxon>
        <taxon>Clostridia</taxon>
        <taxon>Lachnospirales</taxon>
        <taxon>Lachnospiraceae</taxon>
        <taxon>Parasporobacterium</taxon>
    </lineage>
</organism>
<proteinExistence type="predicted"/>
<gene>
    <name evidence="1" type="ORF">SAMN02745691_01521</name>
</gene>
<protein>
    <submittedName>
        <fullName evidence="1">Uncharacterized protein</fullName>
    </submittedName>
</protein>
<accession>A0A1M6HC07</accession>
<keyword evidence="2" id="KW-1185">Reference proteome</keyword>
<dbReference type="EMBL" id="FQYT01000014">
    <property type="protein sequence ID" value="SHJ19715.1"/>
    <property type="molecule type" value="Genomic_DNA"/>
</dbReference>
<evidence type="ECO:0000313" key="2">
    <source>
        <dbReference type="Proteomes" id="UP000184342"/>
    </source>
</evidence>
<dbReference type="OrthoDB" id="1752078at2"/>
<dbReference type="STRING" id="1122934.SAMN02745691_01521"/>
<dbReference type="Proteomes" id="UP000184342">
    <property type="component" value="Unassembled WGS sequence"/>
</dbReference>
<reference evidence="1 2" key="1">
    <citation type="submission" date="2016-11" db="EMBL/GenBank/DDBJ databases">
        <authorList>
            <person name="Jaros S."/>
            <person name="Januszkiewicz K."/>
            <person name="Wedrychowicz H."/>
        </authorList>
    </citation>
    <scope>NUCLEOTIDE SEQUENCE [LARGE SCALE GENOMIC DNA]</scope>
    <source>
        <strain evidence="1 2">DSM 15970</strain>
    </source>
</reference>
<evidence type="ECO:0000313" key="1">
    <source>
        <dbReference type="EMBL" id="SHJ19715.1"/>
    </source>
</evidence>
<dbReference type="RefSeq" id="WP_073993753.1">
    <property type="nucleotide sequence ID" value="NZ_FQYT01000014.1"/>
</dbReference>